<name>M0DHX6_HALPD</name>
<evidence type="ECO:0000256" key="4">
    <source>
        <dbReference type="ARBA" id="ARBA00022857"/>
    </source>
</evidence>
<dbReference type="AlphaFoldDB" id="M0DHX6"/>
<dbReference type="PRINTS" id="PR00070">
    <property type="entry name" value="DHFR"/>
</dbReference>
<evidence type="ECO:0000313" key="8">
    <source>
        <dbReference type="EMBL" id="ELZ35040.1"/>
    </source>
</evidence>
<dbReference type="InParanoid" id="M0DHX6"/>
<dbReference type="GO" id="GO:0046654">
    <property type="term" value="P:tetrahydrofolate biosynthetic process"/>
    <property type="evidence" value="ECO:0007669"/>
    <property type="project" value="InterPro"/>
</dbReference>
<dbReference type="RefSeq" id="WP_008383337.1">
    <property type="nucleotide sequence ID" value="NZ_AOIV01000003.1"/>
</dbReference>
<evidence type="ECO:0000259" key="7">
    <source>
        <dbReference type="PROSITE" id="PS51330"/>
    </source>
</evidence>
<evidence type="ECO:0000256" key="6">
    <source>
        <dbReference type="RuleBase" id="RU004474"/>
    </source>
</evidence>
<dbReference type="PANTHER" id="PTHR48069">
    <property type="entry name" value="DIHYDROFOLATE REDUCTASE"/>
    <property type="match status" value="1"/>
</dbReference>
<dbReference type="GO" id="GO:0005829">
    <property type="term" value="C:cytosol"/>
    <property type="evidence" value="ECO:0007669"/>
    <property type="project" value="TreeGrafter"/>
</dbReference>
<dbReference type="GO" id="GO:0046452">
    <property type="term" value="P:dihydrofolate metabolic process"/>
    <property type="evidence" value="ECO:0007669"/>
    <property type="project" value="TreeGrafter"/>
</dbReference>
<dbReference type="GO" id="GO:0004146">
    <property type="term" value="F:dihydrofolate reductase activity"/>
    <property type="evidence" value="ECO:0007669"/>
    <property type="project" value="UniProtKB-EC"/>
</dbReference>
<keyword evidence="9" id="KW-1185">Reference proteome</keyword>
<dbReference type="OrthoDB" id="198183at2157"/>
<dbReference type="eggNOG" id="arCOG01490">
    <property type="taxonomic scope" value="Archaea"/>
</dbReference>
<dbReference type="GO" id="GO:0006730">
    <property type="term" value="P:one-carbon metabolic process"/>
    <property type="evidence" value="ECO:0007669"/>
    <property type="project" value="UniProtKB-KW"/>
</dbReference>
<evidence type="ECO:0000256" key="2">
    <source>
        <dbReference type="ARBA" id="ARBA00012856"/>
    </source>
</evidence>
<dbReference type="Gene3D" id="3.40.430.10">
    <property type="entry name" value="Dihydrofolate Reductase, subunit A"/>
    <property type="match status" value="1"/>
</dbReference>
<comment type="caution">
    <text evidence="8">The sequence shown here is derived from an EMBL/GenBank/DDBJ whole genome shotgun (WGS) entry which is preliminary data.</text>
</comment>
<dbReference type="EC" id="1.5.1.3" evidence="2"/>
<reference evidence="8 9" key="1">
    <citation type="journal article" date="2014" name="PLoS Genet.">
        <title>Phylogenetically driven sequencing of extremely halophilic archaea reveals strategies for static and dynamic osmo-response.</title>
        <authorList>
            <person name="Becker E.A."/>
            <person name="Seitzer P.M."/>
            <person name="Tritt A."/>
            <person name="Larsen D."/>
            <person name="Krusor M."/>
            <person name="Yao A.I."/>
            <person name="Wu D."/>
            <person name="Madern D."/>
            <person name="Eisen J.A."/>
            <person name="Darling A.E."/>
            <person name="Facciotti M.T."/>
        </authorList>
    </citation>
    <scope>NUCLEOTIDE SEQUENCE [LARGE SCALE GENOMIC DNA]</scope>
    <source>
        <strain evidence="8 9">JCM 14848</strain>
    </source>
</reference>
<dbReference type="Proteomes" id="UP000011513">
    <property type="component" value="Unassembled WGS sequence"/>
</dbReference>
<keyword evidence="3" id="KW-0554">One-carbon metabolism</keyword>
<organism evidence="8 9">
    <name type="scientific">Halogeometricum pallidum JCM 14848</name>
    <dbReference type="NCBI Taxonomy" id="1227487"/>
    <lineage>
        <taxon>Archaea</taxon>
        <taxon>Methanobacteriati</taxon>
        <taxon>Methanobacteriota</taxon>
        <taxon>Stenosarchaea group</taxon>
        <taxon>Halobacteria</taxon>
        <taxon>Halobacteriales</taxon>
        <taxon>Haloferacaceae</taxon>
        <taxon>Halogeometricum</taxon>
    </lineage>
</organism>
<evidence type="ECO:0000313" key="9">
    <source>
        <dbReference type="Proteomes" id="UP000011513"/>
    </source>
</evidence>
<dbReference type="EMBL" id="AOIV01000003">
    <property type="protein sequence ID" value="ELZ35040.1"/>
    <property type="molecule type" value="Genomic_DNA"/>
</dbReference>
<dbReference type="InterPro" id="IPR001796">
    <property type="entry name" value="DHFR_dom"/>
</dbReference>
<dbReference type="InterPro" id="IPR024072">
    <property type="entry name" value="DHFR-like_dom_sf"/>
</dbReference>
<gene>
    <name evidence="8" type="ORF">C474_01727</name>
</gene>
<keyword evidence="4" id="KW-0521">NADP</keyword>
<dbReference type="InterPro" id="IPR017925">
    <property type="entry name" value="DHFR_CS"/>
</dbReference>
<comment type="similarity">
    <text evidence="6">Belongs to the dihydrofolate reductase family.</text>
</comment>
<dbReference type="GO" id="GO:0046655">
    <property type="term" value="P:folic acid metabolic process"/>
    <property type="evidence" value="ECO:0007669"/>
    <property type="project" value="TreeGrafter"/>
</dbReference>
<dbReference type="PROSITE" id="PS51330">
    <property type="entry name" value="DHFR_2"/>
    <property type="match status" value="1"/>
</dbReference>
<evidence type="ECO:0000256" key="1">
    <source>
        <dbReference type="ARBA" id="ARBA00004903"/>
    </source>
</evidence>
<feature type="non-terminal residue" evidence="8">
    <location>
        <position position="64"/>
    </location>
</feature>
<comment type="pathway">
    <text evidence="1">Cofactor biosynthesis; tetrahydrofolate biosynthesis; 5,6,7,8-tetrahydrofolate from 7,8-dihydrofolate: step 1/1.</text>
</comment>
<protein>
    <recommendedName>
        <fullName evidence="2">dihydrofolate reductase</fullName>
        <ecNumber evidence="2">1.5.1.3</ecNumber>
    </recommendedName>
</protein>
<sequence>MVGSDSPRDADADSVEFVLVAAVAANGVIGRDGGMPWHLPEDMAHFKQTTTGHPVVVGRKTYES</sequence>
<dbReference type="CDD" id="cd00209">
    <property type="entry name" value="DHFR"/>
    <property type="match status" value="1"/>
</dbReference>
<dbReference type="GO" id="GO:0050661">
    <property type="term" value="F:NADP binding"/>
    <property type="evidence" value="ECO:0007669"/>
    <property type="project" value="InterPro"/>
</dbReference>
<evidence type="ECO:0000256" key="5">
    <source>
        <dbReference type="ARBA" id="ARBA00023002"/>
    </source>
</evidence>
<dbReference type="Pfam" id="PF00186">
    <property type="entry name" value="DHFR_1"/>
    <property type="match status" value="1"/>
</dbReference>
<evidence type="ECO:0000256" key="3">
    <source>
        <dbReference type="ARBA" id="ARBA00022563"/>
    </source>
</evidence>
<keyword evidence="5" id="KW-0560">Oxidoreductase</keyword>
<dbReference type="SUPFAM" id="SSF53597">
    <property type="entry name" value="Dihydrofolate reductase-like"/>
    <property type="match status" value="1"/>
</dbReference>
<dbReference type="PANTHER" id="PTHR48069:SF3">
    <property type="entry name" value="DIHYDROFOLATE REDUCTASE"/>
    <property type="match status" value="1"/>
</dbReference>
<dbReference type="PROSITE" id="PS00075">
    <property type="entry name" value="DHFR_1"/>
    <property type="match status" value="1"/>
</dbReference>
<proteinExistence type="inferred from homology"/>
<feature type="domain" description="DHFR" evidence="7">
    <location>
        <begin position="16"/>
        <end position="64"/>
    </location>
</feature>
<accession>M0DHX6</accession>
<dbReference type="InterPro" id="IPR012259">
    <property type="entry name" value="DHFR"/>
</dbReference>